<evidence type="ECO:0000313" key="5">
    <source>
        <dbReference type="Proteomes" id="UP001293593"/>
    </source>
</evidence>
<feature type="repeat" description="PPR" evidence="3">
    <location>
        <begin position="300"/>
        <end position="334"/>
    </location>
</feature>
<dbReference type="NCBIfam" id="TIGR00756">
    <property type="entry name" value="PPR"/>
    <property type="match status" value="7"/>
</dbReference>
<feature type="repeat" description="PPR" evidence="3">
    <location>
        <begin position="507"/>
        <end position="541"/>
    </location>
</feature>
<evidence type="ECO:0000256" key="3">
    <source>
        <dbReference type="PROSITE-ProRule" id="PRU00708"/>
    </source>
</evidence>
<evidence type="ECO:0000313" key="4">
    <source>
        <dbReference type="EMBL" id="KAK4259719.1"/>
    </source>
</evidence>
<feature type="repeat" description="PPR" evidence="3">
    <location>
        <begin position="542"/>
        <end position="576"/>
    </location>
</feature>
<name>A0AAE1MC56_9FABA</name>
<gene>
    <name evidence="4" type="ORF">QN277_006022</name>
</gene>
<dbReference type="AlphaFoldDB" id="A0AAE1MC56"/>
<dbReference type="InterPro" id="IPR011990">
    <property type="entry name" value="TPR-like_helical_dom_sf"/>
</dbReference>
<evidence type="ECO:0000256" key="1">
    <source>
        <dbReference type="ARBA" id="ARBA00007626"/>
    </source>
</evidence>
<dbReference type="Pfam" id="PF01535">
    <property type="entry name" value="PPR"/>
    <property type="match status" value="2"/>
</dbReference>
<comment type="caution">
    <text evidence="4">The sequence shown here is derived from an EMBL/GenBank/DDBJ whole genome shotgun (WGS) entry which is preliminary data.</text>
</comment>
<feature type="repeat" description="PPR" evidence="3">
    <location>
        <begin position="335"/>
        <end position="369"/>
    </location>
</feature>
<evidence type="ECO:0000256" key="2">
    <source>
        <dbReference type="ARBA" id="ARBA00022737"/>
    </source>
</evidence>
<feature type="repeat" description="PPR" evidence="3">
    <location>
        <begin position="129"/>
        <end position="163"/>
    </location>
</feature>
<dbReference type="PROSITE" id="PS51375">
    <property type="entry name" value="PPR"/>
    <property type="match status" value="8"/>
</dbReference>
<accession>A0AAE1MC56</accession>
<dbReference type="Pfam" id="PF13041">
    <property type="entry name" value="PPR_2"/>
    <property type="match status" value="5"/>
</dbReference>
<proteinExistence type="inferred from homology"/>
<feature type="repeat" description="PPR" evidence="3">
    <location>
        <begin position="265"/>
        <end position="299"/>
    </location>
</feature>
<feature type="repeat" description="PPR" evidence="3">
    <location>
        <begin position="230"/>
        <end position="264"/>
    </location>
</feature>
<dbReference type="Gene3D" id="1.25.40.10">
    <property type="entry name" value="Tetratricopeptide repeat domain"/>
    <property type="match status" value="5"/>
</dbReference>
<dbReference type="PANTHER" id="PTHR47933">
    <property type="entry name" value="PENTATRICOPEPTIDE REPEAT-CONTAINING PROTEIN 1, MITOCHONDRIAL"/>
    <property type="match status" value="1"/>
</dbReference>
<keyword evidence="2" id="KW-0677">Repeat</keyword>
<organism evidence="4 5">
    <name type="scientific">Acacia crassicarpa</name>
    <name type="common">northern wattle</name>
    <dbReference type="NCBI Taxonomy" id="499986"/>
    <lineage>
        <taxon>Eukaryota</taxon>
        <taxon>Viridiplantae</taxon>
        <taxon>Streptophyta</taxon>
        <taxon>Embryophyta</taxon>
        <taxon>Tracheophyta</taxon>
        <taxon>Spermatophyta</taxon>
        <taxon>Magnoliopsida</taxon>
        <taxon>eudicotyledons</taxon>
        <taxon>Gunneridae</taxon>
        <taxon>Pentapetalae</taxon>
        <taxon>rosids</taxon>
        <taxon>fabids</taxon>
        <taxon>Fabales</taxon>
        <taxon>Fabaceae</taxon>
        <taxon>Caesalpinioideae</taxon>
        <taxon>mimosoid clade</taxon>
        <taxon>Acacieae</taxon>
        <taxon>Acacia</taxon>
    </lineage>
</organism>
<evidence type="ECO:0008006" key="6">
    <source>
        <dbReference type="Google" id="ProtNLM"/>
    </source>
</evidence>
<dbReference type="InterPro" id="IPR002885">
    <property type="entry name" value="PPR_rpt"/>
</dbReference>
<dbReference type="InterPro" id="IPR051240">
    <property type="entry name" value="Mito_RNA-Proc/Resp"/>
</dbReference>
<feature type="repeat" description="PPR" evidence="3">
    <location>
        <begin position="402"/>
        <end position="436"/>
    </location>
</feature>
<dbReference type="GO" id="GO:0003729">
    <property type="term" value="F:mRNA binding"/>
    <property type="evidence" value="ECO:0007669"/>
    <property type="project" value="TreeGrafter"/>
</dbReference>
<comment type="similarity">
    <text evidence="1">Belongs to the PPR family. P subfamily.</text>
</comment>
<reference evidence="4" key="1">
    <citation type="submission" date="2023-10" db="EMBL/GenBank/DDBJ databases">
        <title>Chromosome-level genome of the transformable northern wattle, Acacia crassicarpa.</title>
        <authorList>
            <person name="Massaro I."/>
            <person name="Sinha N.R."/>
            <person name="Poethig S."/>
            <person name="Leichty A.R."/>
        </authorList>
    </citation>
    <scope>NUCLEOTIDE SEQUENCE</scope>
    <source>
        <strain evidence="4">Acra3RX</strain>
        <tissue evidence="4">Leaf</tissue>
    </source>
</reference>
<sequence>MLWRNRWTLLTVSNQIIGILPSISFHYHSSPFPSGTSQTKKLSCNISDSEFPQKGKHLLNGQIICSTLSRCPSDLISLSFFMWCARQPNYFHDVATFDCMVDVVRRLTEQYKTVKGIVLELETVGCVMKAKVFLLLLRIYWHGGMYDMVFELYEQMISCGFTPNTFVRNVVIDVLFKIGQTGKALKVLKENQAPNFLTYNIALLHLSKLNDVAMISDILKVMLRRQYYPNARTFEILLKCFCKMNRFAEAYQVLGLMISFGITMSSKIWTILINGFCKHHRLVVASNLLKKMIETECSPNVVTYTTLFKAFMESKMIADAFGFLDTMVCRGQNPDIILYNVLIDCLAKAGMYQDAIDVYLSLLKQNIAPDSYTFSSLLSPICLSRKFNLLSKIVSGHVADADIMFCNALLSSFCKAGFPSLSVELYNYMVDRGFSPDKYTFSALLSGLCGARRIAEALNVYRGIVMSFNDVDAHIHTVLIDGLIKIGKYHTAIKMFKNAIKEKYPLDSVSYTVGMCGLIRGGRTQEACTLYDTMKGNGLTPNVLTCNMMLSAFCKEKDREMVNWMLQEMIDLRIELRDKSFLNLCKYLSVSNTHFSSFKLLVEMRVLGLIPAMVLHDSGFVGHAKDAKVNYEYYRDAFTDCNMALDSSSSEDLWDVNAAFC</sequence>
<dbReference type="EMBL" id="JAWXYG010000011">
    <property type="protein sequence ID" value="KAK4259719.1"/>
    <property type="molecule type" value="Genomic_DNA"/>
</dbReference>
<keyword evidence="5" id="KW-1185">Reference proteome</keyword>
<dbReference type="SUPFAM" id="SSF81901">
    <property type="entry name" value="HCP-like"/>
    <property type="match status" value="1"/>
</dbReference>
<dbReference type="PANTHER" id="PTHR47933:SF11">
    <property type="entry name" value="PENTATRICOPEPTIDE REPEAT-CONTAINING PROTEIN 2"/>
    <property type="match status" value="1"/>
</dbReference>
<protein>
    <recommendedName>
        <fullName evidence="6">Pentatricopeptide repeat-containing protein</fullName>
    </recommendedName>
</protein>
<dbReference type="Proteomes" id="UP001293593">
    <property type="component" value="Unassembled WGS sequence"/>
</dbReference>